<comment type="caution">
    <text evidence="2">The sequence shown here is derived from an EMBL/GenBank/DDBJ whole genome shotgun (WGS) entry which is preliminary data.</text>
</comment>
<name>X1API6_9ZZZZ</name>
<organism evidence="2">
    <name type="scientific">marine sediment metagenome</name>
    <dbReference type="NCBI Taxonomy" id="412755"/>
    <lineage>
        <taxon>unclassified sequences</taxon>
        <taxon>metagenomes</taxon>
        <taxon>ecological metagenomes</taxon>
    </lineage>
</organism>
<evidence type="ECO:0000256" key="1">
    <source>
        <dbReference type="SAM" id="Phobius"/>
    </source>
</evidence>
<dbReference type="Pfam" id="PF04021">
    <property type="entry name" value="Class_IIIsignal"/>
    <property type="match status" value="1"/>
</dbReference>
<keyword evidence="1" id="KW-0812">Transmembrane</keyword>
<evidence type="ECO:0008006" key="3">
    <source>
        <dbReference type="Google" id="ProtNLM"/>
    </source>
</evidence>
<keyword evidence="1" id="KW-1133">Transmembrane helix</keyword>
<reference evidence="2" key="1">
    <citation type="journal article" date="2014" name="Front. Microbiol.">
        <title>High frequency of phylogenetically diverse reductive dehalogenase-homologous genes in deep subseafloor sedimentary metagenomes.</title>
        <authorList>
            <person name="Kawai M."/>
            <person name="Futagami T."/>
            <person name="Toyoda A."/>
            <person name="Takaki Y."/>
            <person name="Nishi S."/>
            <person name="Hori S."/>
            <person name="Arai W."/>
            <person name="Tsubouchi T."/>
            <person name="Morono Y."/>
            <person name="Uchiyama I."/>
            <person name="Ito T."/>
            <person name="Fujiyama A."/>
            <person name="Inagaki F."/>
            <person name="Takami H."/>
        </authorList>
    </citation>
    <scope>NUCLEOTIDE SEQUENCE</scope>
    <source>
        <strain evidence="2">Expedition CK06-06</strain>
    </source>
</reference>
<keyword evidence="1" id="KW-0472">Membrane</keyword>
<protein>
    <recommendedName>
        <fullName evidence="3">Archaeal Type IV pilin N-terminal domain-containing protein</fullName>
    </recommendedName>
</protein>
<gene>
    <name evidence="2" type="ORF">S01H4_24316</name>
</gene>
<dbReference type="EMBL" id="BART01011407">
    <property type="protein sequence ID" value="GAG84680.1"/>
    <property type="molecule type" value="Genomic_DNA"/>
</dbReference>
<accession>X1API6</accession>
<dbReference type="AlphaFoldDB" id="X1API6"/>
<sequence length="124" mass="13287">MRLSKKGQGATEYLLMLAAVLVIVAIAVYYVTSTGGYPAVAVTAVKYGDNTIRINVETGSIPAGDWQYIVSNTSGSDNWTDGTSELKAPYAVLGTTRPADNYYVSLKHTPSGHVYFSDTKITIS</sequence>
<feature type="transmembrane region" description="Helical" evidence="1">
    <location>
        <begin position="12"/>
        <end position="31"/>
    </location>
</feature>
<evidence type="ECO:0000313" key="2">
    <source>
        <dbReference type="EMBL" id="GAG84680.1"/>
    </source>
</evidence>
<proteinExistence type="predicted"/>
<dbReference type="InterPro" id="IPR007166">
    <property type="entry name" value="Class3_signal_pept_motif"/>
</dbReference>